<protein>
    <recommendedName>
        <fullName evidence="4">DoxX family protein</fullName>
    </recommendedName>
</protein>
<dbReference type="RefSeq" id="WP_379768374.1">
    <property type="nucleotide sequence ID" value="NZ_JBHSMZ010000004.1"/>
</dbReference>
<feature type="transmembrane region" description="Helical" evidence="1">
    <location>
        <begin position="17"/>
        <end position="37"/>
    </location>
</feature>
<dbReference type="EMBL" id="JBHSMZ010000004">
    <property type="protein sequence ID" value="MFC5548036.1"/>
    <property type="molecule type" value="Genomic_DNA"/>
</dbReference>
<name>A0ABW0RTS6_9BURK</name>
<keyword evidence="1" id="KW-1133">Transmembrane helix</keyword>
<keyword evidence="1" id="KW-0472">Membrane</keyword>
<evidence type="ECO:0000256" key="1">
    <source>
        <dbReference type="SAM" id="Phobius"/>
    </source>
</evidence>
<feature type="transmembrane region" description="Helical" evidence="1">
    <location>
        <begin position="104"/>
        <end position="125"/>
    </location>
</feature>
<comment type="caution">
    <text evidence="2">The sequence shown here is derived from an EMBL/GenBank/DDBJ whole genome shotgun (WGS) entry which is preliminary data.</text>
</comment>
<feature type="transmembrane region" description="Helical" evidence="1">
    <location>
        <begin position="79"/>
        <end position="98"/>
    </location>
</feature>
<sequence length="143" mass="16268">MNLQNAWTHRQISKKQAFGLSIVFIWFFIGGIMHFAATRIEASVVPPYIPWPMAAVLVSGAAELLGAAGILIPRVRRAAGIGLFLLTVAVTPVHIYMLQRPELFHVPLWALWLRLPIQLALLWLIHWSTWRPRRQPAPLHSLR</sequence>
<keyword evidence="3" id="KW-1185">Reference proteome</keyword>
<feature type="transmembrane region" description="Helical" evidence="1">
    <location>
        <begin position="49"/>
        <end position="72"/>
    </location>
</feature>
<accession>A0ABW0RTS6</accession>
<evidence type="ECO:0000313" key="3">
    <source>
        <dbReference type="Proteomes" id="UP001596086"/>
    </source>
</evidence>
<proteinExistence type="predicted"/>
<keyword evidence="1" id="KW-0812">Transmembrane</keyword>
<dbReference type="Proteomes" id="UP001596086">
    <property type="component" value="Unassembled WGS sequence"/>
</dbReference>
<reference evidence="3" key="1">
    <citation type="journal article" date="2019" name="Int. J. Syst. Evol. Microbiol.">
        <title>The Global Catalogue of Microorganisms (GCM) 10K type strain sequencing project: providing services to taxonomists for standard genome sequencing and annotation.</title>
        <authorList>
            <consortium name="The Broad Institute Genomics Platform"/>
            <consortium name="The Broad Institute Genome Sequencing Center for Infectious Disease"/>
            <person name="Wu L."/>
            <person name="Ma J."/>
        </authorList>
    </citation>
    <scope>NUCLEOTIDE SEQUENCE [LARGE SCALE GENOMIC DNA]</scope>
    <source>
        <strain evidence="3">CGMCC 4.5798</strain>
    </source>
</reference>
<evidence type="ECO:0008006" key="4">
    <source>
        <dbReference type="Google" id="ProtNLM"/>
    </source>
</evidence>
<dbReference type="PANTHER" id="PTHR36974:SF1">
    <property type="entry name" value="DOXX FAMILY MEMBRANE PROTEIN"/>
    <property type="match status" value="1"/>
</dbReference>
<evidence type="ECO:0000313" key="2">
    <source>
        <dbReference type="EMBL" id="MFC5548036.1"/>
    </source>
</evidence>
<dbReference type="PANTHER" id="PTHR36974">
    <property type="entry name" value="MEMBRANE PROTEIN-RELATED"/>
    <property type="match status" value="1"/>
</dbReference>
<organism evidence="2 3">
    <name type="scientific">Massilia aerilata</name>
    <dbReference type="NCBI Taxonomy" id="453817"/>
    <lineage>
        <taxon>Bacteria</taxon>
        <taxon>Pseudomonadati</taxon>
        <taxon>Pseudomonadota</taxon>
        <taxon>Betaproteobacteria</taxon>
        <taxon>Burkholderiales</taxon>
        <taxon>Oxalobacteraceae</taxon>
        <taxon>Telluria group</taxon>
        <taxon>Massilia</taxon>
    </lineage>
</organism>
<gene>
    <name evidence="2" type="ORF">ACFPO9_05860</name>
</gene>